<dbReference type="KEGG" id="vg:13996076"/>
<keyword evidence="3" id="KW-1185">Reference proteome</keyword>
<keyword evidence="1" id="KW-0812">Transmembrane</keyword>
<evidence type="ECO:0000313" key="2">
    <source>
        <dbReference type="EMBL" id="AFU86777.1"/>
    </source>
</evidence>
<dbReference type="Proteomes" id="UP000000461">
    <property type="component" value="Segment"/>
</dbReference>
<keyword evidence="1" id="KW-0472">Membrane</keyword>
<name>K4K3F9_9CAUD</name>
<keyword evidence="1" id="KW-1133">Transmembrane helix</keyword>
<sequence>MIVFLLCAIPYVLVGGCIYAALIDRYVTRETTGSSDDEVGARLIYAIFWMIAIPLHLLAILFDILRHRAFRQRHKLRTGHDIGPWTYTGWL</sequence>
<dbReference type="EMBL" id="JX100814">
    <property type="protein sequence ID" value="AFU86777.1"/>
    <property type="molecule type" value="Genomic_DNA"/>
</dbReference>
<evidence type="ECO:0000256" key="1">
    <source>
        <dbReference type="SAM" id="Phobius"/>
    </source>
</evidence>
<accession>K4K3F9</accession>
<reference evidence="2 3" key="1">
    <citation type="journal article" date="2012" name="BMC Genomics">
        <title>The Caulobacter crescentus phage phiCbK: genomics of a canonical phage.</title>
        <authorList>
            <person name="Gill J.J."/>
            <person name="Berry J.D."/>
            <person name="Russell W.K."/>
            <person name="Lessor L."/>
            <person name="Escobar Garcia D.A."/>
            <person name="Hernandez D."/>
            <person name="Kane A."/>
            <person name="Keene J."/>
            <person name="Maddox M."/>
            <person name="Martin R."/>
            <person name="Mohan S."/>
            <person name="Thorn A.M."/>
            <person name="Russell D.H."/>
            <person name="Young R."/>
        </authorList>
    </citation>
    <scope>NUCLEOTIDE SEQUENCE [LARGE SCALE GENOMIC DNA]</scope>
</reference>
<evidence type="ECO:0000313" key="3">
    <source>
        <dbReference type="Proteomes" id="UP000000461"/>
    </source>
</evidence>
<proteinExistence type="predicted"/>
<organism evidence="2 3">
    <name type="scientific">Caulobacter phage CcrRogue</name>
    <dbReference type="NCBI Taxonomy" id="2927986"/>
    <lineage>
        <taxon>Viruses</taxon>
        <taxon>Duplodnaviria</taxon>
        <taxon>Heunggongvirae</taxon>
        <taxon>Uroviricota</taxon>
        <taxon>Caudoviricetes</taxon>
        <taxon>Jeanschmidtviridae</taxon>
        <taxon>Poindextervirus</taxon>
        <taxon>Poindextervirus rogue</taxon>
    </lineage>
</organism>
<gene>
    <name evidence="2" type="ORF">CcrRogue_gp295</name>
</gene>
<feature type="transmembrane region" description="Helical" evidence="1">
    <location>
        <begin position="44"/>
        <end position="65"/>
    </location>
</feature>
<protein>
    <submittedName>
        <fullName evidence="2">Uncharacterized protein</fullName>
    </submittedName>
</protein>